<gene>
    <name evidence="1" type="ORF">A0H81_04797</name>
</gene>
<dbReference type="Gene3D" id="3.20.20.190">
    <property type="entry name" value="Phosphatidylinositol (PI) phosphodiesterase"/>
    <property type="match status" value="1"/>
</dbReference>
<keyword evidence="2" id="KW-1185">Reference proteome</keyword>
<sequence>MFSRFGGDGSGWEHGLEGLGIHPTAWPDSEKSGFIWQCKETLVRTHDWYNIPSFLSIPEKAALSSEILIAPQGDLPNPILSISYFSAASFPLAFPPTVARGFGWPAFGFGVENNDVRVNAPEKEEGELRIRGWALMDFYTDPTDNALVPLLVECNFRGRNTGEEGWL</sequence>
<name>A0A1C7MLE8_GRIFR</name>
<dbReference type="GO" id="GO:0008081">
    <property type="term" value="F:phosphoric diester hydrolase activity"/>
    <property type="evidence" value="ECO:0007669"/>
    <property type="project" value="InterPro"/>
</dbReference>
<dbReference type="OrthoDB" id="1046782at2759"/>
<organism evidence="1 2">
    <name type="scientific">Grifola frondosa</name>
    <name type="common">Maitake</name>
    <name type="synonym">Polyporus frondosus</name>
    <dbReference type="NCBI Taxonomy" id="5627"/>
    <lineage>
        <taxon>Eukaryota</taxon>
        <taxon>Fungi</taxon>
        <taxon>Dikarya</taxon>
        <taxon>Basidiomycota</taxon>
        <taxon>Agaricomycotina</taxon>
        <taxon>Agaricomycetes</taxon>
        <taxon>Polyporales</taxon>
        <taxon>Grifolaceae</taxon>
        <taxon>Grifola</taxon>
    </lineage>
</organism>
<evidence type="ECO:0000313" key="1">
    <source>
        <dbReference type="EMBL" id="OBZ75824.1"/>
    </source>
</evidence>
<comment type="caution">
    <text evidence="1">The sequence shown here is derived from an EMBL/GenBank/DDBJ whole genome shotgun (WGS) entry which is preliminary data.</text>
</comment>
<reference evidence="1 2" key="1">
    <citation type="submission" date="2016-03" db="EMBL/GenBank/DDBJ databases">
        <title>Whole genome sequencing of Grifola frondosa 9006-11.</title>
        <authorList>
            <person name="Min B."/>
            <person name="Park H."/>
            <person name="Kim J.-G."/>
            <person name="Cho H."/>
            <person name="Oh Y.-L."/>
            <person name="Kong W.-S."/>
            <person name="Choi I.-G."/>
        </authorList>
    </citation>
    <scope>NUCLEOTIDE SEQUENCE [LARGE SCALE GENOMIC DNA]</scope>
    <source>
        <strain evidence="1 2">9006-11</strain>
    </source>
</reference>
<protein>
    <submittedName>
        <fullName evidence="1">Uncharacterized protein</fullName>
    </submittedName>
</protein>
<accession>A0A1C7MLE8</accession>
<evidence type="ECO:0000313" key="2">
    <source>
        <dbReference type="Proteomes" id="UP000092993"/>
    </source>
</evidence>
<dbReference type="STRING" id="5627.A0A1C7MLE8"/>
<dbReference type="EMBL" id="LUGG01000004">
    <property type="protein sequence ID" value="OBZ75824.1"/>
    <property type="molecule type" value="Genomic_DNA"/>
</dbReference>
<dbReference type="InterPro" id="IPR017946">
    <property type="entry name" value="PLC-like_Pdiesterase_TIM-brl"/>
</dbReference>
<dbReference type="Proteomes" id="UP000092993">
    <property type="component" value="Unassembled WGS sequence"/>
</dbReference>
<dbReference type="AlphaFoldDB" id="A0A1C7MLE8"/>
<proteinExistence type="predicted"/>
<dbReference type="GO" id="GO:0006629">
    <property type="term" value="P:lipid metabolic process"/>
    <property type="evidence" value="ECO:0007669"/>
    <property type="project" value="InterPro"/>
</dbReference>